<keyword evidence="5" id="KW-1185">Reference proteome</keyword>
<dbReference type="InterPro" id="IPR006343">
    <property type="entry name" value="DnaB/C_C"/>
</dbReference>
<dbReference type="Proteomes" id="UP000203229">
    <property type="component" value="Chromosome"/>
</dbReference>
<dbReference type="AlphaFoldDB" id="A0A222EN54"/>
<name>A0A222EN54_9MOLU</name>
<proteinExistence type="inferred from homology"/>
<evidence type="ECO:0000259" key="3">
    <source>
        <dbReference type="Pfam" id="PF25888"/>
    </source>
</evidence>
<evidence type="ECO:0000256" key="1">
    <source>
        <dbReference type="ARBA" id="ARBA00093462"/>
    </source>
</evidence>
<feature type="domain" description="Replicative helicase loading/DNA remodeling protein DnaB N-terminal winged helix" evidence="3">
    <location>
        <begin position="16"/>
        <end position="163"/>
    </location>
</feature>
<feature type="domain" description="DnaB/C C-terminal" evidence="2">
    <location>
        <begin position="307"/>
        <end position="366"/>
    </location>
</feature>
<dbReference type="Pfam" id="PF25888">
    <property type="entry name" value="WHD_DnaB"/>
    <property type="match status" value="1"/>
</dbReference>
<evidence type="ECO:0000259" key="2">
    <source>
        <dbReference type="Pfam" id="PF07261"/>
    </source>
</evidence>
<evidence type="ECO:0000313" key="5">
    <source>
        <dbReference type="Proteomes" id="UP000203229"/>
    </source>
</evidence>
<dbReference type="Pfam" id="PF07261">
    <property type="entry name" value="DnaB_2"/>
    <property type="match status" value="1"/>
</dbReference>
<sequence length="416" mass="48680">MNFYEYRIFLNNIIDRPSSKVLTYLYQPIVGVEAITIYKTLLEEGLILKELKNYKFKLNRLFVLIGLKEEEYFKNIKKLEAIGLLKTLINVKKEYYVFNLNSPLEPSLFFENETLNNHLYKKLGNYDYEVLRFIFRDDNKIITSESECVDISSSFTDVFDISNLGIDLSNKSFLKPKPSKLFTLNEKDLNDIINNLEKNGVTCELGKELMYSWLNEIFLLYKISKDLFIKLVVKAGLKVITKNNRTIINSLILTELKYKNNLLRNQLFDVNESMIEKRNIKVKEMETIKCDLYLKALINVDNLLTSQKDLLRELTMKYKLRDGVINCLLEFSYLKNEKIIVANYIYKIARSLNENNIKTAEEAMEYLIIAHKNSRVLKNNIKDSDALSINKEVKNMGYEIKVENDIKVDLSGWGDL</sequence>
<comment type="similarity">
    <text evidence="1">Belongs to the DnaB/DnaD family.</text>
</comment>
<accession>A0A222EN54</accession>
<evidence type="ECO:0000313" key="4">
    <source>
        <dbReference type="EMBL" id="ASP27937.1"/>
    </source>
</evidence>
<reference evidence="4 5" key="1">
    <citation type="submission" date="2017-07" db="EMBL/GenBank/DDBJ databases">
        <title>Complete genome sequence of Spiroplasma corruscae EC-1 (DSM 19793).</title>
        <authorList>
            <person name="Tsai Y.-M."/>
            <person name="Lo W.-S."/>
            <person name="Kuo C.-H."/>
        </authorList>
    </citation>
    <scope>NUCLEOTIDE SEQUENCE [LARGE SCALE GENOMIC DNA]</scope>
    <source>
        <strain evidence="4 5">EC-1</strain>
    </source>
</reference>
<protein>
    <submittedName>
        <fullName evidence="4">Chromosome replication initiation and membrane attachment protein</fullName>
    </submittedName>
</protein>
<gene>
    <name evidence="4" type="primary">dnaB</name>
    <name evidence="4" type="ORF">SCORR_v1c01620</name>
</gene>
<dbReference type="InterPro" id="IPR058660">
    <property type="entry name" value="WHD_DnaB"/>
</dbReference>
<dbReference type="EMBL" id="CP022535">
    <property type="protein sequence ID" value="ASP27937.1"/>
    <property type="molecule type" value="Genomic_DNA"/>
</dbReference>
<organism evidence="4 5">
    <name type="scientific">Spiroplasma corruscae</name>
    <dbReference type="NCBI Taxonomy" id="216934"/>
    <lineage>
        <taxon>Bacteria</taxon>
        <taxon>Bacillati</taxon>
        <taxon>Mycoplasmatota</taxon>
        <taxon>Mollicutes</taxon>
        <taxon>Entomoplasmatales</taxon>
        <taxon>Spiroplasmataceae</taxon>
        <taxon>Spiroplasma</taxon>
    </lineage>
</organism>
<dbReference type="RefSeq" id="WP_094048223.1">
    <property type="nucleotide sequence ID" value="NZ_CP022535.1"/>
</dbReference>
<dbReference type="OrthoDB" id="387560at2"/>
<dbReference type="KEGG" id="scou:SCORR_v1c01620"/>